<feature type="compositionally biased region" description="Basic and acidic residues" evidence="11">
    <location>
        <begin position="554"/>
        <end position="596"/>
    </location>
</feature>
<keyword evidence="14" id="KW-1185">Reference proteome</keyword>
<dbReference type="RefSeq" id="XP_013277036.1">
    <property type="nucleotide sequence ID" value="XM_013421582.1"/>
</dbReference>
<protein>
    <recommendedName>
        <fullName evidence="12">VLRF1 domain-containing protein</fullName>
    </recommendedName>
</protein>
<dbReference type="SUPFAM" id="SSF48403">
    <property type="entry name" value="Ankyrin repeat"/>
    <property type="match status" value="1"/>
</dbReference>
<evidence type="ECO:0000313" key="14">
    <source>
        <dbReference type="Proteomes" id="UP000053617"/>
    </source>
</evidence>
<feature type="compositionally biased region" description="Basic and acidic residues" evidence="11">
    <location>
        <begin position="403"/>
        <end position="419"/>
    </location>
</feature>
<comment type="similarity">
    <text evidence="2 10">Belongs to the ANKZF1/VMS1 family.</text>
</comment>
<dbReference type="Pfam" id="PF13857">
    <property type="entry name" value="Ank_5"/>
    <property type="match status" value="1"/>
</dbReference>
<keyword evidence="3 10" id="KW-0963">Cytoplasm</keyword>
<comment type="domain">
    <text evidence="10">The VLRF1 domain mediates binding to the 60S ribosomal subunit.</text>
</comment>
<feature type="compositionally biased region" description="Basic and acidic residues" evidence="11">
    <location>
        <begin position="609"/>
        <end position="623"/>
    </location>
</feature>
<dbReference type="AlphaFoldDB" id="A0A0D2JK74"/>
<dbReference type="PROSITE" id="PS52044">
    <property type="entry name" value="VLRF1"/>
    <property type="match status" value="1"/>
</dbReference>
<keyword evidence="4 10" id="KW-0540">Nuclease</keyword>
<dbReference type="GO" id="GO:0016787">
    <property type="term" value="F:hydrolase activity"/>
    <property type="evidence" value="ECO:0007669"/>
    <property type="project" value="UniProtKB-KW"/>
</dbReference>
<evidence type="ECO:0000313" key="13">
    <source>
        <dbReference type="EMBL" id="KIX09900.1"/>
    </source>
</evidence>
<keyword evidence="8" id="KW-0040">ANK repeat</keyword>
<dbReference type="GO" id="GO:0036503">
    <property type="term" value="P:ERAD pathway"/>
    <property type="evidence" value="ECO:0007669"/>
    <property type="project" value="TreeGrafter"/>
</dbReference>
<dbReference type="STRING" id="1442369.A0A0D2JK74"/>
<evidence type="ECO:0000256" key="11">
    <source>
        <dbReference type="SAM" id="MobiDB-lite"/>
    </source>
</evidence>
<dbReference type="GO" id="GO:0005737">
    <property type="term" value="C:cytoplasm"/>
    <property type="evidence" value="ECO:0007669"/>
    <property type="project" value="UniProtKB-SubCell"/>
</dbReference>
<dbReference type="Pfam" id="PF18826">
    <property type="entry name" value="bVLRF1"/>
    <property type="match status" value="1"/>
</dbReference>
<feature type="domain" description="VLRF1" evidence="12">
    <location>
        <begin position="236"/>
        <end position="394"/>
    </location>
</feature>
<dbReference type="InterPro" id="IPR002110">
    <property type="entry name" value="Ankyrin_rpt"/>
</dbReference>
<dbReference type="EMBL" id="KN847475">
    <property type="protein sequence ID" value="KIX09900.1"/>
    <property type="molecule type" value="Genomic_DNA"/>
</dbReference>
<dbReference type="VEuPathDB" id="FungiDB:Z518_00981"/>
<dbReference type="Gene3D" id="1.25.40.20">
    <property type="entry name" value="Ankyrin repeat-containing domain"/>
    <property type="match status" value="1"/>
</dbReference>
<evidence type="ECO:0000256" key="6">
    <source>
        <dbReference type="ARBA" id="ARBA00022759"/>
    </source>
</evidence>
<evidence type="ECO:0000256" key="4">
    <source>
        <dbReference type="ARBA" id="ARBA00022722"/>
    </source>
</evidence>
<feature type="region of interest" description="Disordered" evidence="11">
    <location>
        <begin position="116"/>
        <end position="136"/>
    </location>
</feature>
<evidence type="ECO:0000256" key="7">
    <source>
        <dbReference type="ARBA" id="ARBA00022801"/>
    </source>
</evidence>
<feature type="active site" evidence="10">
    <location>
        <position position="294"/>
    </location>
</feature>
<keyword evidence="7 10" id="KW-0378">Hydrolase</keyword>
<organism evidence="13 14">
    <name type="scientific">Rhinocladiella mackenziei CBS 650.93</name>
    <dbReference type="NCBI Taxonomy" id="1442369"/>
    <lineage>
        <taxon>Eukaryota</taxon>
        <taxon>Fungi</taxon>
        <taxon>Dikarya</taxon>
        <taxon>Ascomycota</taxon>
        <taxon>Pezizomycotina</taxon>
        <taxon>Eurotiomycetes</taxon>
        <taxon>Chaetothyriomycetidae</taxon>
        <taxon>Chaetothyriales</taxon>
        <taxon>Herpotrichiellaceae</taxon>
        <taxon>Rhinocladiella</taxon>
    </lineage>
</organism>
<evidence type="ECO:0000256" key="1">
    <source>
        <dbReference type="ARBA" id="ARBA00004496"/>
    </source>
</evidence>
<gene>
    <name evidence="13" type="ORF">Z518_00981</name>
</gene>
<evidence type="ECO:0000256" key="3">
    <source>
        <dbReference type="ARBA" id="ARBA00022490"/>
    </source>
</evidence>
<sequence length="649" mass="72059">MTDKADQTNPLLRRPLYVFDLPPELLFTLSLAGGNHPKPEDSPSGIISLNPEVNHNDDGVAISTSCALCQVSLNNVQDQRLHVKSDFHRYNLKLSIKQIPPVDEATFARMIGDLDESLSGSNSEDSEDEDENEAKLEETTLSALLRRQAKISHQEPDGDISTSSKRGFGNTPLLWLSSPKVGDNVRLGIYRAILSNEDQESMSTSLIDIIKRKQLKPAMAKHSEKSQSDATQTGQADPHFFLCMIGGGHFAAMIVSLVPELRKGPGGIEERHAVVRAHKTFHRYTTRRKQGGSQSASDNAKGNAHSAGSSIRRYNEMALEADVRNVLSEWKGMIDSAELLFIRATGSTNRRTLFGPYDGQVLRSHDKRIRGFPFSTRRATQAELLRSFQELTRLKVNKLSEPNQEKPAVEQPASKESKPKALAPKLSKEEETAQFHTSQLQALIRRSKAPGVLLYLTKNELSPNFTLFPSSEHHHAPTPLHLSASTNSPALVLALLTKARADPTIQNGDGKTAYEIAGDVKTRDAFRIARHQLGENAFDWSKAHVPAPLSQEEADAKSKQEKAASDAAEAQRRKTELEQIRQEEDRRSIGRIERKAGAGKTLTAAVEKTGAEKREEETRGLTPEIRMRLERERRARAAEERIKRMQGAK</sequence>
<evidence type="ECO:0000256" key="2">
    <source>
        <dbReference type="ARBA" id="ARBA00009262"/>
    </source>
</evidence>
<accession>A0A0D2JK74</accession>
<dbReference type="GeneID" id="25289052"/>
<dbReference type="InterPro" id="IPR036770">
    <property type="entry name" value="Ankyrin_rpt-contain_sf"/>
</dbReference>
<feature type="compositionally biased region" description="Polar residues" evidence="11">
    <location>
        <begin position="291"/>
        <end position="300"/>
    </location>
</feature>
<dbReference type="Proteomes" id="UP000053617">
    <property type="component" value="Unassembled WGS sequence"/>
</dbReference>
<keyword evidence="6 10" id="KW-0255">Endonuclease</keyword>
<feature type="region of interest" description="Disordered" evidence="11">
    <location>
        <begin position="396"/>
        <end position="432"/>
    </location>
</feature>
<evidence type="ECO:0000256" key="9">
    <source>
        <dbReference type="ARBA" id="ARBA00023054"/>
    </source>
</evidence>
<dbReference type="HOGENOM" id="CLU_014293_1_1_1"/>
<reference evidence="13 14" key="1">
    <citation type="submission" date="2015-01" db="EMBL/GenBank/DDBJ databases">
        <title>The Genome Sequence of Rhinocladiella mackenzie CBS 650.93.</title>
        <authorList>
            <consortium name="The Broad Institute Genomics Platform"/>
            <person name="Cuomo C."/>
            <person name="de Hoog S."/>
            <person name="Gorbushina A."/>
            <person name="Stielow B."/>
            <person name="Teixiera M."/>
            <person name="Abouelleil A."/>
            <person name="Chapman S.B."/>
            <person name="Priest M."/>
            <person name="Young S.K."/>
            <person name="Wortman J."/>
            <person name="Nusbaum C."/>
            <person name="Birren B."/>
        </authorList>
    </citation>
    <scope>NUCLEOTIDE SEQUENCE [LARGE SCALE GENOMIC DNA]</scope>
    <source>
        <strain evidence="13 14">CBS 650.93</strain>
    </source>
</reference>
<name>A0A0D2JK74_9EURO</name>
<evidence type="ECO:0000256" key="5">
    <source>
        <dbReference type="ARBA" id="ARBA00022737"/>
    </source>
</evidence>
<proteinExistence type="inferred from homology"/>
<evidence type="ECO:0000259" key="12">
    <source>
        <dbReference type="PROSITE" id="PS52044"/>
    </source>
</evidence>
<evidence type="ECO:0000256" key="8">
    <source>
        <dbReference type="ARBA" id="ARBA00023043"/>
    </source>
</evidence>
<dbReference type="OrthoDB" id="429841at2759"/>
<keyword evidence="9" id="KW-0175">Coiled coil</keyword>
<evidence type="ECO:0000256" key="10">
    <source>
        <dbReference type="PROSITE-ProRule" id="PRU01389"/>
    </source>
</evidence>
<dbReference type="PANTHER" id="PTHR16036">
    <property type="entry name" value="ANKYRIN REPEAT AND ZINC FINGER DOMAIN-CONTAINING PROTEIN 1"/>
    <property type="match status" value="1"/>
</dbReference>
<feature type="region of interest" description="Disordered" evidence="11">
    <location>
        <begin position="549"/>
        <end position="623"/>
    </location>
</feature>
<keyword evidence="5" id="KW-0677">Repeat</keyword>
<feature type="region of interest" description="Disordered" evidence="11">
    <location>
        <begin position="283"/>
        <end position="309"/>
    </location>
</feature>
<dbReference type="GO" id="GO:0004519">
    <property type="term" value="F:endonuclease activity"/>
    <property type="evidence" value="ECO:0007669"/>
    <property type="project" value="UniProtKB-KW"/>
</dbReference>
<dbReference type="InterPro" id="IPR047139">
    <property type="entry name" value="ANKZ1/VMS1"/>
</dbReference>
<dbReference type="PANTHER" id="PTHR16036:SF2">
    <property type="entry name" value="TRNA ENDONUCLEASE ANKZF1"/>
    <property type="match status" value="1"/>
</dbReference>
<comment type="subcellular location">
    <subcellularLocation>
        <location evidence="1">Cytoplasm</location>
    </subcellularLocation>
</comment>
<dbReference type="InterPro" id="IPR041175">
    <property type="entry name" value="VLRF1/Vms1"/>
</dbReference>